<dbReference type="eggNOG" id="ENOG502SW8S">
    <property type="taxonomic scope" value="Eukaryota"/>
</dbReference>
<sequence length="698" mass="77496">MSILNLNGFYTRPPNEAKCHICKRIFCCGKCRQKHEFANHAIARKPLMLRDEAIYSELLEHIENEHLPLRCRKCLKTYTKIEDLREFSKCVDIEQNCSTSSCSTEDASKVTVTTVKKAASSTISTQTSPAMTPISLINLHWKAKSRQQQHQPPTLQEEFMCGGDSVSSIRNLSSFSSSNFSLRRSIGQFTNPYSNPPETAKKGKVIRSTSTPLQVDYSMIPKTKETVTFNASSLYHEELPSPAVLESNTMQQQHRAWKGGVGSTAVGRNKITAVTPLRQVMSKSIQKAFVEHGGIMTAASSTALVPPPGSRLRFDLSDNNNSASTSPALDLRLSPAMRRTQSEATSSTTAARSSTINDPSTASSVMRQQILMSAQKLTTESIIITRNSHDGGNGCSTVYNSCESVEIIQTTSQTAEVHQHQHQQHHPHPPITPITRVPGAMINKKLIKFETPQKHSKDLHSDDIDEPINRSSKEIFYTPNPDTPNDKSDSSTRRPNIIPRQLSGQFSPRKLPALEPPPLDRPRRRPPLRECQAFKSFSDISVAAITHGETNDDDEEVFLPTNASTRNDRTSSDQGIGRLWSLMSTVMRLPATREKGDKENQNPNPPPAAGSLLRRCASIAGSFVRSRAAAGEYDKKRDEDDDGGDMQTLKRKRTQTLDSHQYGSTSTSTSPLSPLPGTSSKRYRIQPRRPIERMRHPT</sequence>
<evidence type="ECO:0000256" key="1">
    <source>
        <dbReference type="SAM" id="MobiDB-lite"/>
    </source>
</evidence>
<feature type="compositionally biased region" description="Polar residues" evidence="1">
    <location>
        <begin position="317"/>
        <end position="327"/>
    </location>
</feature>
<feature type="region of interest" description="Disordered" evidence="1">
    <location>
        <begin position="300"/>
        <end position="363"/>
    </location>
</feature>
<protein>
    <submittedName>
        <fullName evidence="2">Uncharacterized protein</fullName>
    </submittedName>
</protein>
<dbReference type="KEGG" id="dwi:6648821"/>
<dbReference type="HOGENOM" id="CLU_015130_0_0_1"/>
<feature type="compositionally biased region" description="Basic and acidic residues" evidence="1">
    <location>
        <begin position="689"/>
        <end position="698"/>
    </location>
</feature>
<dbReference type="AlphaFoldDB" id="B4NE86"/>
<feature type="compositionally biased region" description="Low complexity" evidence="1">
    <location>
        <begin position="663"/>
        <end position="680"/>
    </location>
</feature>
<feature type="region of interest" description="Disordered" evidence="1">
    <location>
        <begin position="628"/>
        <end position="698"/>
    </location>
</feature>
<dbReference type="Proteomes" id="UP000007798">
    <property type="component" value="Unassembled WGS sequence"/>
</dbReference>
<keyword evidence="3" id="KW-1185">Reference proteome</keyword>
<evidence type="ECO:0000313" key="3">
    <source>
        <dbReference type="Proteomes" id="UP000007798"/>
    </source>
</evidence>
<dbReference type="EMBL" id="CH964239">
    <property type="protein sequence ID" value="EDW82055.2"/>
    <property type="molecule type" value="Genomic_DNA"/>
</dbReference>
<dbReference type="InParanoid" id="B4NE86"/>
<feature type="compositionally biased region" description="Low complexity" evidence="1">
    <location>
        <begin position="338"/>
        <end position="355"/>
    </location>
</feature>
<dbReference type="FunCoup" id="B4NE86">
    <property type="interactions" value="5"/>
</dbReference>
<feature type="compositionally biased region" description="Basic and acidic residues" evidence="1">
    <location>
        <begin position="450"/>
        <end position="473"/>
    </location>
</feature>
<dbReference type="STRING" id="7260.B4NE86"/>
<evidence type="ECO:0000313" key="2">
    <source>
        <dbReference type="EMBL" id="EDW82055.2"/>
    </source>
</evidence>
<organism evidence="2 3">
    <name type="scientific">Drosophila willistoni</name>
    <name type="common">Fruit fly</name>
    <dbReference type="NCBI Taxonomy" id="7260"/>
    <lineage>
        <taxon>Eukaryota</taxon>
        <taxon>Metazoa</taxon>
        <taxon>Ecdysozoa</taxon>
        <taxon>Arthropoda</taxon>
        <taxon>Hexapoda</taxon>
        <taxon>Insecta</taxon>
        <taxon>Pterygota</taxon>
        <taxon>Neoptera</taxon>
        <taxon>Endopterygota</taxon>
        <taxon>Diptera</taxon>
        <taxon>Brachycera</taxon>
        <taxon>Muscomorpha</taxon>
        <taxon>Ephydroidea</taxon>
        <taxon>Drosophilidae</taxon>
        <taxon>Drosophila</taxon>
        <taxon>Sophophora</taxon>
    </lineage>
</organism>
<reference evidence="2 3" key="1">
    <citation type="journal article" date="2007" name="Nature">
        <title>Evolution of genes and genomes on the Drosophila phylogeny.</title>
        <authorList>
            <consortium name="Drosophila 12 Genomes Consortium"/>
            <person name="Clark A.G."/>
            <person name="Eisen M.B."/>
            <person name="Smith D.R."/>
            <person name="Bergman C.M."/>
            <person name="Oliver B."/>
            <person name="Markow T.A."/>
            <person name="Kaufman T.C."/>
            <person name="Kellis M."/>
            <person name="Gelbart W."/>
            <person name="Iyer V.N."/>
            <person name="Pollard D.A."/>
            <person name="Sackton T.B."/>
            <person name="Larracuente A.M."/>
            <person name="Singh N.D."/>
            <person name="Abad J.P."/>
            <person name="Abt D.N."/>
            <person name="Adryan B."/>
            <person name="Aguade M."/>
            <person name="Akashi H."/>
            <person name="Anderson W.W."/>
            <person name="Aquadro C.F."/>
            <person name="Ardell D.H."/>
            <person name="Arguello R."/>
            <person name="Artieri C.G."/>
            <person name="Barbash D.A."/>
            <person name="Barker D."/>
            <person name="Barsanti P."/>
            <person name="Batterham P."/>
            <person name="Batzoglou S."/>
            <person name="Begun D."/>
            <person name="Bhutkar A."/>
            <person name="Blanco E."/>
            <person name="Bosak S.A."/>
            <person name="Bradley R.K."/>
            <person name="Brand A.D."/>
            <person name="Brent M.R."/>
            <person name="Brooks A.N."/>
            <person name="Brown R.H."/>
            <person name="Butlin R.K."/>
            <person name="Caggese C."/>
            <person name="Calvi B.R."/>
            <person name="Bernardo de Carvalho A."/>
            <person name="Caspi A."/>
            <person name="Castrezana S."/>
            <person name="Celniker S.E."/>
            <person name="Chang J.L."/>
            <person name="Chapple C."/>
            <person name="Chatterji S."/>
            <person name="Chinwalla A."/>
            <person name="Civetta A."/>
            <person name="Clifton S.W."/>
            <person name="Comeron J.M."/>
            <person name="Costello J.C."/>
            <person name="Coyne J.A."/>
            <person name="Daub J."/>
            <person name="David R.G."/>
            <person name="Delcher A.L."/>
            <person name="Delehaunty K."/>
            <person name="Do C.B."/>
            <person name="Ebling H."/>
            <person name="Edwards K."/>
            <person name="Eickbush T."/>
            <person name="Evans J.D."/>
            <person name="Filipski A."/>
            <person name="Findeiss S."/>
            <person name="Freyhult E."/>
            <person name="Fulton L."/>
            <person name="Fulton R."/>
            <person name="Garcia A.C."/>
            <person name="Gardiner A."/>
            <person name="Garfield D.A."/>
            <person name="Garvin B.E."/>
            <person name="Gibson G."/>
            <person name="Gilbert D."/>
            <person name="Gnerre S."/>
            <person name="Godfrey J."/>
            <person name="Good R."/>
            <person name="Gotea V."/>
            <person name="Gravely B."/>
            <person name="Greenberg A.J."/>
            <person name="Griffiths-Jones S."/>
            <person name="Gross S."/>
            <person name="Guigo R."/>
            <person name="Gustafson E.A."/>
            <person name="Haerty W."/>
            <person name="Hahn M.W."/>
            <person name="Halligan D.L."/>
            <person name="Halpern A.L."/>
            <person name="Halter G.M."/>
            <person name="Han M.V."/>
            <person name="Heger A."/>
            <person name="Hillier L."/>
            <person name="Hinrichs A.S."/>
            <person name="Holmes I."/>
            <person name="Hoskins R.A."/>
            <person name="Hubisz M.J."/>
            <person name="Hultmark D."/>
            <person name="Huntley M.A."/>
            <person name="Jaffe D.B."/>
            <person name="Jagadeeshan S."/>
            <person name="Jeck W.R."/>
            <person name="Johnson J."/>
            <person name="Jones C.D."/>
            <person name="Jordan W.C."/>
            <person name="Karpen G.H."/>
            <person name="Kataoka E."/>
            <person name="Keightley P.D."/>
            <person name="Kheradpour P."/>
            <person name="Kirkness E.F."/>
            <person name="Koerich L.B."/>
            <person name="Kristiansen K."/>
            <person name="Kudrna D."/>
            <person name="Kulathinal R.J."/>
            <person name="Kumar S."/>
            <person name="Kwok R."/>
            <person name="Lander E."/>
            <person name="Langley C.H."/>
            <person name="Lapoint R."/>
            <person name="Lazzaro B.P."/>
            <person name="Lee S.J."/>
            <person name="Levesque L."/>
            <person name="Li R."/>
            <person name="Lin C.F."/>
            <person name="Lin M.F."/>
            <person name="Lindblad-Toh K."/>
            <person name="Llopart A."/>
            <person name="Long M."/>
            <person name="Low L."/>
            <person name="Lozovsky E."/>
            <person name="Lu J."/>
            <person name="Luo M."/>
            <person name="Machado C.A."/>
            <person name="Makalowski W."/>
            <person name="Marzo M."/>
            <person name="Matsuda M."/>
            <person name="Matzkin L."/>
            <person name="McAllister B."/>
            <person name="McBride C.S."/>
            <person name="McKernan B."/>
            <person name="McKernan K."/>
            <person name="Mendez-Lago M."/>
            <person name="Minx P."/>
            <person name="Mollenhauer M.U."/>
            <person name="Montooth K."/>
            <person name="Mount S.M."/>
            <person name="Mu X."/>
            <person name="Myers E."/>
            <person name="Negre B."/>
            <person name="Newfeld S."/>
            <person name="Nielsen R."/>
            <person name="Noor M.A."/>
            <person name="O'Grady P."/>
            <person name="Pachter L."/>
            <person name="Papaceit M."/>
            <person name="Parisi M.J."/>
            <person name="Parisi M."/>
            <person name="Parts L."/>
            <person name="Pedersen J.S."/>
            <person name="Pesole G."/>
            <person name="Phillippy A.M."/>
            <person name="Ponting C.P."/>
            <person name="Pop M."/>
            <person name="Porcelli D."/>
            <person name="Powell J.R."/>
            <person name="Prohaska S."/>
            <person name="Pruitt K."/>
            <person name="Puig M."/>
            <person name="Quesneville H."/>
            <person name="Ram K.R."/>
            <person name="Rand D."/>
            <person name="Rasmussen M.D."/>
            <person name="Reed L.K."/>
            <person name="Reenan R."/>
            <person name="Reily A."/>
            <person name="Remington K.A."/>
            <person name="Rieger T.T."/>
            <person name="Ritchie M.G."/>
            <person name="Robin C."/>
            <person name="Rogers Y.H."/>
            <person name="Rohde C."/>
            <person name="Rozas J."/>
            <person name="Rubenfield M.J."/>
            <person name="Ruiz A."/>
            <person name="Russo S."/>
            <person name="Salzberg S.L."/>
            <person name="Sanchez-Gracia A."/>
            <person name="Saranga D.J."/>
            <person name="Sato H."/>
            <person name="Schaeffer S.W."/>
            <person name="Schatz M.C."/>
            <person name="Schlenke T."/>
            <person name="Schwartz R."/>
            <person name="Segarra C."/>
            <person name="Singh R.S."/>
            <person name="Sirot L."/>
            <person name="Sirota M."/>
            <person name="Sisneros N.B."/>
            <person name="Smith C.D."/>
            <person name="Smith T.F."/>
            <person name="Spieth J."/>
            <person name="Stage D.E."/>
            <person name="Stark A."/>
            <person name="Stephan W."/>
            <person name="Strausberg R.L."/>
            <person name="Strempel S."/>
            <person name="Sturgill D."/>
            <person name="Sutton G."/>
            <person name="Sutton G.G."/>
            <person name="Tao W."/>
            <person name="Teichmann S."/>
            <person name="Tobari Y.N."/>
            <person name="Tomimura Y."/>
            <person name="Tsolas J.M."/>
            <person name="Valente V.L."/>
            <person name="Venter E."/>
            <person name="Venter J.C."/>
            <person name="Vicario S."/>
            <person name="Vieira F.G."/>
            <person name="Vilella A.J."/>
            <person name="Villasante A."/>
            <person name="Walenz B."/>
            <person name="Wang J."/>
            <person name="Wasserman M."/>
            <person name="Watts T."/>
            <person name="Wilson D."/>
            <person name="Wilson R.K."/>
            <person name="Wing R.A."/>
            <person name="Wolfner M.F."/>
            <person name="Wong A."/>
            <person name="Wong G.K."/>
            <person name="Wu C.I."/>
            <person name="Wu G."/>
            <person name="Yamamoto D."/>
            <person name="Yang H.P."/>
            <person name="Yang S.P."/>
            <person name="Yorke J.A."/>
            <person name="Yoshida K."/>
            <person name="Zdobnov E."/>
            <person name="Zhang P."/>
            <person name="Zhang Y."/>
            <person name="Zimin A.V."/>
            <person name="Baldwin J."/>
            <person name="Abdouelleil A."/>
            <person name="Abdulkadir J."/>
            <person name="Abebe A."/>
            <person name="Abera B."/>
            <person name="Abreu J."/>
            <person name="Acer S.C."/>
            <person name="Aftuck L."/>
            <person name="Alexander A."/>
            <person name="An P."/>
            <person name="Anderson E."/>
            <person name="Anderson S."/>
            <person name="Arachi H."/>
            <person name="Azer M."/>
            <person name="Bachantsang P."/>
            <person name="Barry A."/>
            <person name="Bayul T."/>
            <person name="Berlin A."/>
            <person name="Bessette D."/>
            <person name="Bloom T."/>
            <person name="Blye J."/>
            <person name="Boguslavskiy L."/>
            <person name="Bonnet C."/>
            <person name="Boukhgalter B."/>
            <person name="Bourzgui I."/>
            <person name="Brown A."/>
            <person name="Cahill P."/>
            <person name="Channer S."/>
            <person name="Cheshatsang Y."/>
            <person name="Chuda L."/>
            <person name="Citroen M."/>
            <person name="Collymore A."/>
            <person name="Cooke P."/>
            <person name="Costello M."/>
            <person name="D'Aco K."/>
            <person name="Daza R."/>
            <person name="De Haan G."/>
            <person name="DeGray S."/>
            <person name="DeMaso C."/>
            <person name="Dhargay N."/>
            <person name="Dooley K."/>
            <person name="Dooley E."/>
            <person name="Doricent M."/>
            <person name="Dorje P."/>
            <person name="Dorjee K."/>
            <person name="Dupes A."/>
            <person name="Elong R."/>
            <person name="Falk J."/>
            <person name="Farina A."/>
            <person name="Faro S."/>
            <person name="Ferguson D."/>
            <person name="Fisher S."/>
            <person name="Foley C.D."/>
            <person name="Franke A."/>
            <person name="Friedrich D."/>
            <person name="Gadbois L."/>
            <person name="Gearin G."/>
            <person name="Gearin C.R."/>
            <person name="Giannoukos G."/>
            <person name="Goode T."/>
            <person name="Graham J."/>
            <person name="Grandbois E."/>
            <person name="Grewal S."/>
            <person name="Gyaltsen K."/>
            <person name="Hafez N."/>
            <person name="Hagos B."/>
            <person name="Hall J."/>
            <person name="Henson C."/>
            <person name="Hollinger A."/>
            <person name="Honan T."/>
            <person name="Huard M.D."/>
            <person name="Hughes L."/>
            <person name="Hurhula B."/>
            <person name="Husby M.E."/>
            <person name="Kamat A."/>
            <person name="Kanga B."/>
            <person name="Kashin S."/>
            <person name="Khazanovich D."/>
            <person name="Kisner P."/>
            <person name="Lance K."/>
            <person name="Lara M."/>
            <person name="Lee W."/>
            <person name="Lennon N."/>
            <person name="Letendre F."/>
            <person name="LeVine R."/>
            <person name="Lipovsky A."/>
            <person name="Liu X."/>
            <person name="Liu J."/>
            <person name="Liu S."/>
            <person name="Lokyitsang T."/>
            <person name="Lokyitsang Y."/>
            <person name="Lubonja R."/>
            <person name="Lui A."/>
            <person name="MacDonald P."/>
            <person name="Magnisalis V."/>
            <person name="Maru K."/>
            <person name="Matthews C."/>
            <person name="McCusker W."/>
            <person name="McDonough S."/>
            <person name="Mehta T."/>
            <person name="Meldrim J."/>
            <person name="Meneus L."/>
            <person name="Mihai O."/>
            <person name="Mihalev A."/>
            <person name="Mihova T."/>
            <person name="Mittelman R."/>
            <person name="Mlenga V."/>
            <person name="Montmayeur A."/>
            <person name="Mulrain L."/>
            <person name="Navidi A."/>
            <person name="Naylor J."/>
            <person name="Negash T."/>
            <person name="Nguyen T."/>
            <person name="Nguyen N."/>
            <person name="Nicol R."/>
            <person name="Norbu C."/>
            <person name="Norbu N."/>
            <person name="Novod N."/>
            <person name="O'Neill B."/>
            <person name="Osman S."/>
            <person name="Markiewicz E."/>
            <person name="Oyono O.L."/>
            <person name="Patti C."/>
            <person name="Phunkhang P."/>
            <person name="Pierre F."/>
            <person name="Priest M."/>
            <person name="Raghuraman S."/>
            <person name="Rege F."/>
            <person name="Reyes R."/>
            <person name="Rise C."/>
            <person name="Rogov P."/>
            <person name="Ross K."/>
            <person name="Ryan E."/>
            <person name="Settipalli S."/>
            <person name="Shea T."/>
            <person name="Sherpa N."/>
            <person name="Shi L."/>
            <person name="Shih D."/>
            <person name="Sparrow T."/>
            <person name="Spaulding J."/>
            <person name="Stalker J."/>
            <person name="Stange-Thomann N."/>
            <person name="Stavropoulos S."/>
            <person name="Stone C."/>
            <person name="Strader C."/>
            <person name="Tesfaye S."/>
            <person name="Thomson T."/>
            <person name="Thoulutsang Y."/>
            <person name="Thoulutsang D."/>
            <person name="Topham K."/>
            <person name="Topping I."/>
            <person name="Tsamla T."/>
            <person name="Vassiliev H."/>
            <person name="Vo A."/>
            <person name="Wangchuk T."/>
            <person name="Wangdi T."/>
            <person name="Weiand M."/>
            <person name="Wilkinson J."/>
            <person name="Wilson A."/>
            <person name="Yadav S."/>
            <person name="Young G."/>
            <person name="Yu Q."/>
            <person name="Zembek L."/>
            <person name="Zhong D."/>
            <person name="Zimmer A."/>
            <person name="Zwirko Z."/>
            <person name="Jaffe D.B."/>
            <person name="Alvarez P."/>
            <person name="Brockman W."/>
            <person name="Butler J."/>
            <person name="Chin C."/>
            <person name="Gnerre S."/>
            <person name="Grabherr M."/>
            <person name="Kleber M."/>
            <person name="Mauceli E."/>
            <person name="MacCallum I."/>
        </authorList>
    </citation>
    <scope>NUCLEOTIDE SEQUENCE [LARGE SCALE GENOMIC DNA]</scope>
    <source>
        <strain evidence="3">Tucson 14030-0811.24</strain>
    </source>
</reference>
<name>B4NE86_DROWI</name>
<feature type="region of interest" description="Disordered" evidence="1">
    <location>
        <begin position="592"/>
        <end position="611"/>
    </location>
</feature>
<dbReference type="OrthoDB" id="8122210at2759"/>
<proteinExistence type="predicted"/>
<feature type="region of interest" description="Disordered" evidence="1">
    <location>
        <begin position="450"/>
        <end position="526"/>
    </location>
</feature>
<accession>B4NE86</accession>
<gene>
    <name evidence="2" type="primary">Dwil\GK25598</name>
    <name evidence="2" type="ORF">Dwil_GK25598</name>
</gene>